<keyword evidence="5" id="KW-1185">Reference proteome</keyword>
<dbReference type="EMBL" id="JARAOO010000011">
    <property type="protein sequence ID" value="KAJ7950442.1"/>
    <property type="molecule type" value="Genomic_DNA"/>
</dbReference>
<dbReference type="PANTHER" id="PTHR46629">
    <property type="entry name" value="OS01G0917900 PROTEIN"/>
    <property type="match status" value="1"/>
</dbReference>
<dbReference type="Proteomes" id="UP001163823">
    <property type="component" value="Chromosome 11"/>
</dbReference>
<dbReference type="SMART" id="SM00184">
    <property type="entry name" value="RING"/>
    <property type="match status" value="1"/>
</dbReference>
<dbReference type="CDD" id="cd16449">
    <property type="entry name" value="RING-HC"/>
    <property type="match status" value="1"/>
</dbReference>
<keyword evidence="1" id="KW-0862">Zinc</keyword>
<evidence type="ECO:0000313" key="5">
    <source>
        <dbReference type="Proteomes" id="UP001163823"/>
    </source>
</evidence>
<accession>A0AAD7PCV7</accession>
<dbReference type="PROSITE" id="PS50089">
    <property type="entry name" value="ZF_RING_2"/>
    <property type="match status" value="1"/>
</dbReference>
<reference evidence="4" key="1">
    <citation type="journal article" date="2023" name="Science">
        <title>Elucidation of the pathway for biosynthesis of saponin adjuvants from the soapbark tree.</title>
        <authorList>
            <person name="Reed J."/>
            <person name="Orme A."/>
            <person name="El-Demerdash A."/>
            <person name="Owen C."/>
            <person name="Martin L.B.B."/>
            <person name="Misra R.C."/>
            <person name="Kikuchi S."/>
            <person name="Rejzek M."/>
            <person name="Martin A.C."/>
            <person name="Harkess A."/>
            <person name="Leebens-Mack J."/>
            <person name="Louveau T."/>
            <person name="Stephenson M.J."/>
            <person name="Osbourn A."/>
        </authorList>
    </citation>
    <scope>NUCLEOTIDE SEQUENCE</scope>
    <source>
        <strain evidence="4">S10</strain>
    </source>
</reference>
<feature type="domain" description="RING-type" evidence="3">
    <location>
        <begin position="201"/>
        <end position="239"/>
    </location>
</feature>
<keyword evidence="1" id="KW-0863">Zinc-finger</keyword>
<sequence length="249" mass="27515">MTHQSDDSNTASNAGNTRAQFLRRSSSRMGSTSIRSESFRNADGSGNGPPGQNLRPQISRRNSTRFPTQSESSRRERSLNIRDDDDNDDSYNDDDSAREGTRRLPEERSLSAREAVVAQETAEAAAAAAAAAADEEESEDTPLGSANSSGEPVRMSLMDLLEETDRQMGLEGSRYIMDEEEEDEEEEEAEEEDEGGVEYNCCVCMVRHKGSAFIPCGHTFCRLCSRELFVSRGNCPLCNGFILEILDIF</sequence>
<name>A0AAD7PCV7_QUISA</name>
<dbReference type="Pfam" id="PF13920">
    <property type="entry name" value="zf-C3HC4_3"/>
    <property type="match status" value="1"/>
</dbReference>
<evidence type="ECO:0000256" key="1">
    <source>
        <dbReference type="PROSITE-ProRule" id="PRU00175"/>
    </source>
</evidence>
<comment type="caution">
    <text evidence="4">The sequence shown here is derived from an EMBL/GenBank/DDBJ whole genome shotgun (WGS) entry which is preliminary data.</text>
</comment>
<dbReference type="KEGG" id="qsa:O6P43_026633"/>
<feature type="region of interest" description="Disordered" evidence="2">
    <location>
        <begin position="1"/>
        <end position="153"/>
    </location>
</feature>
<dbReference type="Gene3D" id="3.30.40.10">
    <property type="entry name" value="Zinc/RING finger domain, C3HC4 (zinc finger)"/>
    <property type="match status" value="1"/>
</dbReference>
<feature type="compositionally biased region" description="Basic and acidic residues" evidence="2">
    <location>
        <begin position="95"/>
        <end position="111"/>
    </location>
</feature>
<dbReference type="InterPro" id="IPR013083">
    <property type="entry name" value="Znf_RING/FYVE/PHD"/>
</dbReference>
<gene>
    <name evidence="4" type="ORF">O6P43_026633</name>
</gene>
<feature type="compositionally biased region" description="Acidic residues" evidence="2">
    <location>
        <begin position="83"/>
        <end position="94"/>
    </location>
</feature>
<evidence type="ECO:0000256" key="2">
    <source>
        <dbReference type="SAM" id="MobiDB-lite"/>
    </source>
</evidence>
<dbReference type="AlphaFoldDB" id="A0AAD7PCV7"/>
<protein>
    <submittedName>
        <fullName evidence="4">RING/U-box superfamily protein</fullName>
    </submittedName>
</protein>
<feature type="compositionally biased region" description="Polar residues" evidence="2">
    <location>
        <begin position="54"/>
        <end position="71"/>
    </location>
</feature>
<organism evidence="4 5">
    <name type="scientific">Quillaja saponaria</name>
    <name type="common">Soap bark tree</name>
    <dbReference type="NCBI Taxonomy" id="32244"/>
    <lineage>
        <taxon>Eukaryota</taxon>
        <taxon>Viridiplantae</taxon>
        <taxon>Streptophyta</taxon>
        <taxon>Embryophyta</taxon>
        <taxon>Tracheophyta</taxon>
        <taxon>Spermatophyta</taxon>
        <taxon>Magnoliopsida</taxon>
        <taxon>eudicotyledons</taxon>
        <taxon>Gunneridae</taxon>
        <taxon>Pentapetalae</taxon>
        <taxon>rosids</taxon>
        <taxon>fabids</taxon>
        <taxon>Fabales</taxon>
        <taxon>Quillajaceae</taxon>
        <taxon>Quillaja</taxon>
    </lineage>
</organism>
<feature type="compositionally biased region" description="Polar residues" evidence="2">
    <location>
        <begin position="7"/>
        <end position="19"/>
    </location>
</feature>
<proteinExistence type="predicted"/>
<evidence type="ECO:0000259" key="3">
    <source>
        <dbReference type="PROSITE" id="PS50089"/>
    </source>
</evidence>
<feature type="compositionally biased region" description="Basic and acidic residues" evidence="2">
    <location>
        <begin position="72"/>
        <end position="82"/>
    </location>
</feature>
<keyword evidence="1" id="KW-0479">Metal-binding</keyword>
<feature type="compositionally biased region" description="Low complexity" evidence="2">
    <location>
        <begin position="23"/>
        <end position="36"/>
    </location>
</feature>
<dbReference type="SUPFAM" id="SSF57850">
    <property type="entry name" value="RING/U-box"/>
    <property type="match status" value="1"/>
</dbReference>
<feature type="compositionally biased region" description="Low complexity" evidence="2">
    <location>
        <begin position="112"/>
        <end position="132"/>
    </location>
</feature>
<dbReference type="GO" id="GO:0008270">
    <property type="term" value="F:zinc ion binding"/>
    <property type="evidence" value="ECO:0007669"/>
    <property type="project" value="UniProtKB-KW"/>
</dbReference>
<evidence type="ECO:0000313" key="4">
    <source>
        <dbReference type="EMBL" id="KAJ7950442.1"/>
    </source>
</evidence>
<dbReference type="InterPro" id="IPR001841">
    <property type="entry name" value="Znf_RING"/>
</dbReference>